<dbReference type="Pfam" id="PF00561">
    <property type="entry name" value="Abhydrolase_1"/>
    <property type="match status" value="1"/>
</dbReference>
<dbReference type="GO" id="GO:0003824">
    <property type="term" value="F:catalytic activity"/>
    <property type="evidence" value="ECO:0007669"/>
    <property type="project" value="InterPro"/>
</dbReference>
<feature type="transmembrane region" description="Helical" evidence="1">
    <location>
        <begin position="5"/>
        <end position="24"/>
    </location>
</feature>
<dbReference type="AlphaFoldDB" id="A0A3B0RVF1"/>
<dbReference type="InterPro" id="IPR000073">
    <property type="entry name" value="AB_hydrolase_1"/>
</dbReference>
<protein>
    <recommendedName>
        <fullName evidence="2">AB hydrolase-1 domain-containing protein</fullName>
    </recommendedName>
</protein>
<accession>A0A3B0RVF1</accession>
<evidence type="ECO:0000259" key="2">
    <source>
        <dbReference type="Pfam" id="PF00561"/>
    </source>
</evidence>
<dbReference type="PANTHER" id="PTHR43798">
    <property type="entry name" value="MONOACYLGLYCEROL LIPASE"/>
    <property type="match status" value="1"/>
</dbReference>
<dbReference type="InterPro" id="IPR000639">
    <property type="entry name" value="Epox_hydrolase-like"/>
</dbReference>
<dbReference type="Gene3D" id="3.40.50.1820">
    <property type="entry name" value="alpha/beta hydrolase"/>
    <property type="match status" value="1"/>
</dbReference>
<dbReference type="GO" id="GO:0016020">
    <property type="term" value="C:membrane"/>
    <property type="evidence" value="ECO:0007669"/>
    <property type="project" value="TreeGrafter"/>
</dbReference>
<dbReference type="PANTHER" id="PTHR43798:SF33">
    <property type="entry name" value="HYDROLASE, PUTATIVE (AFU_ORTHOLOGUE AFUA_2G14860)-RELATED"/>
    <property type="match status" value="1"/>
</dbReference>
<organism evidence="3">
    <name type="scientific">hydrothermal vent metagenome</name>
    <dbReference type="NCBI Taxonomy" id="652676"/>
    <lineage>
        <taxon>unclassified sequences</taxon>
        <taxon>metagenomes</taxon>
        <taxon>ecological metagenomes</taxon>
    </lineage>
</organism>
<keyword evidence="1" id="KW-0812">Transmembrane</keyword>
<gene>
    <name evidence="3" type="ORF">MNBD_ALPHA05-2194</name>
</gene>
<proteinExistence type="predicted"/>
<dbReference type="InterPro" id="IPR050266">
    <property type="entry name" value="AB_hydrolase_sf"/>
</dbReference>
<name>A0A3B0RVF1_9ZZZZ</name>
<dbReference type="EMBL" id="UOEH01000088">
    <property type="protein sequence ID" value="VAV92466.1"/>
    <property type="molecule type" value="Genomic_DNA"/>
</dbReference>
<feature type="domain" description="AB hydrolase-1" evidence="2">
    <location>
        <begin position="64"/>
        <end position="284"/>
    </location>
</feature>
<sequence>MRVILIKILMTVVVAAGIYLLWIIPKPADTPLGKKAVVQLEDGARIAYYHSGARGQTIVLLASLGRSVSDFNLLAPALNEAGFQTIAIDLRGVGASRFAPRQSKLTLFDYANDIEAALADDGASDNEPLIVIGHAFGNRVARAFATQNTDRVQAIVLIASGGSQKLEPGQRVSTALGNCFNWKMFPPKRVGEIRYAFFSGDNKIPASWKRGWRRQAARLQINATRTTPVAQWRDGGGIAPMLILQGKHDRIAPAALTSAKLKKDFPNRVQIITIDNAGHAILPEQPKTVADEILKFLLKR</sequence>
<dbReference type="InterPro" id="IPR029058">
    <property type="entry name" value="AB_hydrolase_fold"/>
</dbReference>
<keyword evidence="1" id="KW-1133">Transmembrane helix</keyword>
<dbReference type="PRINTS" id="PR00111">
    <property type="entry name" value="ABHYDROLASE"/>
</dbReference>
<dbReference type="PRINTS" id="PR00412">
    <property type="entry name" value="EPOXHYDRLASE"/>
</dbReference>
<evidence type="ECO:0000256" key="1">
    <source>
        <dbReference type="SAM" id="Phobius"/>
    </source>
</evidence>
<evidence type="ECO:0000313" key="3">
    <source>
        <dbReference type="EMBL" id="VAV92466.1"/>
    </source>
</evidence>
<dbReference type="SUPFAM" id="SSF53474">
    <property type="entry name" value="alpha/beta-Hydrolases"/>
    <property type="match status" value="1"/>
</dbReference>
<reference evidence="3" key="1">
    <citation type="submission" date="2018-06" db="EMBL/GenBank/DDBJ databases">
        <authorList>
            <person name="Zhirakovskaya E."/>
        </authorList>
    </citation>
    <scope>NUCLEOTIDE SEQUENCE</scope>
</reference>
<keyword evidence="1" id="KW-0472">Membrane</keyword>